<dbReference type="AlphaFoldDB" id="U1FJL4"/>
<evidence type="ECO:0000313" key="2">
    <source>
        <dbReference type="Proteomes" id="UP000016412"/>
    </source>
</evidence>
<proteinExistence type="predicted"/>
<evidence type="ECO:0008006" key="3">
    <source>
        <dbReference type="Google" id="ProtNLM"/>
    </source>
</evidence>
<sequence length="226" mass="24744">MLIGMKRTMRIVTLGVLVAVFFAASCSDNQLLIVSDSGETLRAKTAAKDADTLWTREIEKERLVQTIAASEAVSPSIKLSPETMIASLAASEAVYPYIQDFASLDTSLMSPDLQKALDAFVAALSRNESADASFASENLFSYVFFLSDLKSGWKAHFGFDFPDAKTPLFTSSLCGAPFIDEAGAEVPVRFGFSGGFIDVLLYFEKDGETYTINNIEIRKWERVNGK</sequence>
<accession>U1FJL4</accession>
<dbReference type="Proteomes" id="UP000016412">
    <property type="component" value="Unassembled WGS sequence"/>
</dbReference>
<dbReference type="EMBL" id="AUZJ01000066">
    <property type="protein sequence ID" value="ERF59536.1"/>
    <property type="molecule type" value="Genomic_DNA"/>
</dbReference>
<protein>
    <recommendedName>
        <fullName evidence="3">Lipoprotein</fullName>
    </recommendedName>
</protein>
<organism evidence="1 2">
    <name type="scientific">Treponema socranskii subsp. socranskii VPI DR56BR1116 = ATCC 35536</name>
    <dbReference type="NCBI Taxonomy" id="1125725"/>
    <lineage>
        <taxon>Bacteria</taxon>
        <taxon>Pseudomonadati</taxon>
        <taxon>Spirochaetota</taxon>
        <taxon>Spirochaetia</taxon>
        <taxon>Spirochaetales</taxon>
        <taxon>Treponemataceae</taxon>
        <taxon>Treponema</taxon>
    </lineage>
</organism>
<name>U1FJL4_TRESO</name>
<evidence type="ECO:0000313" key="1">
    <source>
        <dbReference type="EMBL" id="ERF59536.1"/>
    </source>
</evidence>
<dbReference type="PROSITE" id="PS51257">
    <property type="entry name" value="PROKAR_LIPOPROTEIN"/>
    <property type="match status" value="1"/>
</dbReference>
<comment type="caution">
    <text evidence="1">The sequence shown here is derived from an EMBL/GenBank/DDBJ whole genome shotgun (WGS) entry which is preliminary data.</text>
</comment>
<dbReference type="PATRIC" id="fig|1125725.3.peg.2455"/>
<reference evidence="1 2" key="1">
    <citation type="submission" date="2013-08" db="EMBL/GenBank/DDBJ databases">
        <authorList>
            <person name="Durkin A.S."/>
            <person name="Haft D.R."/>
            <person name="McCorrison J."/>
            <person name="Torralba M."/>
            <person name="Gillis M."/>
            <person name="Haft D.H."/>
            <person name="Methe B."/>
            <person name="Sutton G."/>
            <person name="Nelson K.E."/>
        </authorList>
    </citation>
    <scope>NUCLEOTIDE SEQUENCE [LARGE SCALE GENOMIC DNA]</scope>
    <source>
        <strain evidence="1 2">VPI DR56BR1116</strain>
    </source>
</reference>
<dbReference type="eggNOG" id="ENOG5031DGE">
    <property type="taxonomic scope" value="Bacteria"/>
</dbReference>
<gene>
    <name evidence="1" type="ORF">HMPREF1325_1703</name>
</gene>